<dbReference type="RefSeq" id="WP_149891691.1">
    <property type="nucleotide sequence ID" value="NZ_JBHUFA010000001.1"/>
</dbReference>
<dbReference type="CDD" id="cd06173">
    <property type="entry name" value="MFS_MefA_like"/>
    <property type="match status" value="1"/>
</dbReference>
<evidence type="ECO:0000256" key="2">
    <source>
        <dbReference type="ARBA" id="ARBA00022448"/>
    </source>
</evidence>
<feature type="transmembrane region" description="Helical" evidence="7">
    <location>
        <begin position="12"/>
        <end position="30"/>
    </location>
</feature>
<protein>
    <submittedName>
        <fullName evidence="9">MFS transporter</fullName>
    </submittedName>
</protein>
<dbReference type="InterPro" id="IPR020846">
    <property type="entry name" value="MFS_dom"/>
</dbReference>
<feature type="transmembrane region" description="Helical" evidence="7">
    <location>
        <begin position="287"/>
        <end position="307"/>
    </location>
</feature>
<evidence type="ECO:0000256" key="3">
    <source>
        <dbReference type="ARBA" id="ARBA00022475"/>
    </source>
</evidence>
<keyword evidence="6 7" id="KW-0472">Membrane</keyword>
<keyword evidence="4 7" id="KW-0812">Transmembrane</keyword>
<keyword evidence="2" id="KW-0813">Transport</keyword>
<keyword evidence="10" id="KW-1185">Reference proteome</keyword>
<dbReference type="SUPFAM" id="SSF103473">
    <property type="entry name" value="MFS general substrate transporter"/>
    <property type="match status" value="1"/>
</dbReference>
<name>A0ABW4JT50_9HYPH</name>
<dbReference type="InterPro" id="IPR010290">
    <property type="entry name" value="TM_effector"/>
</dbReference>
<comment type="subcellular location">
    <subcellularLocation>
        <location evidence="1">Cell membrane</location>
        <topology evidence="1">Multi-pass membrane protein</topology>
    </subcellularLocation>
</comment>
<dbReference type="EMBL" id="JBHUFA010000001">
    <property type="protein sequence ID" value="MFD1694459.1"/>
    <property type="molecule type" value="Genomic_DNA"/>
</dbReference>
<feature type="transmembrane region" description="Helical" evidence="7">
    <location>
        <begin position="50"/>
        <end position="69"/>
    </location>
</feature>
<dbReference type="Pfam" id="PF05977">
    <property type="entry name" value="MFS_3"/>
    <property type="match status" value="1"/>
</dbReference>
<evidence type="ECO:0000256" key="1">
    <source>
        <dbReference type="ARBA" id="ARBA00004651"/>
    </source>
</evidence>
<evidence type="ECO:0000259" key="8">
    <source>
        <dbReference type="PROSITE" id="PS50850"/>
    </source>
</evidence>
<dbReference type="Proteomes" id="UP001597327">
    <property type="component" value="Unassembled WGS sequence"/>
</dbReference>
<evidence type="ECO:0000313" key="10">
    <source>
        <dbReference type="Proteomes" id="UP001597327"/>
    </source>
</evidence>
<dbReference type="PROSITE" id="PS50850">
    <property type="entry name" value="MFS"/>
    <property type="match status" value="1"/>
</dbReference>
<proteinExistence type="predicted"/>
<comment type="caution">
    <text evidence="9">The sequence shown here is derived from an EMBL/GenBank/DDBJ whole genome shotgun (WGS) entry which is preliminary data.</text>
</comment>
<sequence length="417" mass="43812">MPHRMFRSLANRNYALFAIGALVSNIGTWMERTAQDWLVLTELTDHNASAVGLVMALQFGPQLLCLPWTGAVADSFDKRKLTMITQSIMGHLALVLAGLTLSGHIQLWHVCLLAFLHGCTAAFDIPARQTYVSELVSKEELPNAVALNSAFFNAARMVGPAAAGIVIALAGTGWGFLLNALSFGAVLVSLFLLRPRVAPTEARKRLSMRGGFLEGLAYVRARSDLMTWLLMLFFIGTFGLNFPIYVSTMATKVFGLGASDYGFLSSCLAVGTVSGALLAAGRAQATGTVLVAGSLGFGVASLLAALAPTPVLFAVALVACGVSAITVMTTSMALMQLDTEPAMRGRVMSIRIAVTMGGTPVGAPIAGFIVDHFGARWSLGLAVASGLIAGLIGLRHLMRPADLREPPGTPPDGPLPT</sequence>
<evidence type="ECO:0000313" key="9">
    <source>
        <dbReference type="EMBL" id="MFD1694459.1"/>
    </source>
</evidence>
<gene>
    <name evidence="9" type="ORF">ACFSC7_02955</name>
</gene>
<evidence type="ECO:0000256" key="4">
    <source>
        <dbReference type="ARBA" id="ARBA00022692"/>
    </source>
</evidence>
<feature type="transmembrane region" description="Helical" evidence="7">
    <location>
        <begin position="176"/>
        <end position="193"/>
    </location>
</feature>
<accession>A0ABW4JT50</accession>
<feature type="transmembrane region" description="Helical" evidence="7">
    <location>
        <begin position="347"/>
        <end position="369"/>
    </location>
</feature>
<feature type="transmembrane region" description="Helical" evidence="7">
    <location>
        <begin position="313"/>
        <end position="335"/>
    </location>
</feature>
<dbReference type="PANTHER" id="PTHR23513:SF11">
    <property type="entry name" value="STAPHYLOFERRIN A TRANSPORTER"/>
    <property type="match status" value="1"/>
</dbReference>
<evidence type="ECO:0000256" key="6">
    <source>
        <dbReference type="ARBA" id="ARBA00023136"/>
    </source>
</evidence>
<dbReference type="Gene3D" id="1.20.1250.20">
    <property type="entry name" value="MFS general substrate transporter like domains"/>
    <property type="match status" value="2"/>
</dbReference>
<dbReference type="InterPro" id="IPR036259">
    <property type="entry name" value="MFS_trans_sf"/>
</dbReference>
<feature type="transmembrane region" description="Helical" evidence="7">
    <location>
        <begin position="225"/>
        <end position="246"/>
    </location>
</feature>
<organism evidence="9 10">
    <name type="scientific">Roseibium aestuarii</name>
    <dbReference type="NCBI Taxonomy" id="2600299"/>
    <lineage>
        <taxon>Bacteria</taxon>
        <taxon>Pseudomonadati</taxon>
        <taxon>Pseudomonadota</taxon>
        <taxon>Alphaproteobacteria</taxon>
        <taxon>Hyphomicrobiales</taxon>
        <taxon>Stappiaceae</taxon>
        <taxon>Roseibium</taxon>
    </lineage>
</organism>
<feature type="transmembrane region" description="Helical" evidence="7">
    <location>
        <begin position="261"/>
        <end position="280"/>
    </location>
</feature>
<evidence type="ECO:0000256" key="5">
    <source>
        <dbReference type="ARBA" id="ARBA00022989"/>
    </source>
</evidence>
<dbReference type="PANTHER" id="PTHR23513">
    <property type="entry name" value="INTEGRAL MEMBRANE EFFLUX PROTEIN-RELATED"/>
    <property type="match status" value="1"/>
</dbReference>
<keyword evidence="5 7" id="KW-1133">Transmembrane helix</keyword>
<keyword evidence="3" id="KW-1003">Cell membrane</keyword>
<feature type="domain" description="Major facilitator superfamily (MFS) profile" evidence="8">
    <location>
        <begin position="225"/>
        <end position="417"/>
    </location>
</feature>
<evidence type="ECO:0000256" key="7">
    <source>
        <dbReference type="SAM" id="Phobius"/>
    </source>
</evidence>
<reference evidence="10" key="1">
    <citation type="journal article" date="2019" name="Int. J. Syst. Evol. Microbiol.">
        <title>The Global Catalogue of Microorganisms (GCM) 10K type strain sequencing project: providing services to taxonomists for standard genome sequencing and annotation.</title>
        <authorList>
            <consortium name="The Broad Institute Genomics Platform"/>
            <consortium name="The Broad Institute Genome Sequencing Center for Infectious Disease"/>
            <person name="Wu L."/>
            <person name="Ma J."/>
        </authorList>
    </citation>
    <scope>NUCLEOTIDE SEQUENCE [LARGE SCALE GENOMIC DNA]</scope>
    <source>
        <strain evidence="10">JCM 3369</strain>
    </source>
</reference>
<feature type="transmembrane region" description="Helical" evidence="7">
    <location>
        <begin position="375"/>
        <end position="394"/>
    </location>
</feature>